<dbReference type="eggNOG" id="KOG4294">
    <property type="taxonomic scope" value="Eukaryota"/>
</dbReference>
<dbReference type="Pfam" id="PF00858">
    <property type="entry name" value="ASC"/>
    <property type="match status" value="1"/>
</dbReference>
<dbReference type="GO" id="GO:0015280">
    <property type="term" value="F:ligand-gated sodium channel activity"/>
    <property type="evidence" value="ECO:0000318"/>
    <property type="project" value="GO_Central"/>
</dbReference>
<keyword evidence="11 12" id="KW-0407">Ion channel</keyword>
<evidence type="ECO:0000256" key="11">
    <source>
        <dbReference type="ARBA" id="ARBA00023303"/>
    </source>
</evidence>
<gene>
    <name evidence="14" type="primary">AUGUSTUS-3.0.2_34728</name>
    <name evidence="14" type="ORF">TcasGA2_TC034728</name>
</gene>
<name>A0A139WGL3_TRICA</name>
<keyword evidence="9 13" id="KW-0472">Membrane</keyword>
<comment type="subcellular location">
    <subcellularLocation>
        <location evidence="1">Membrane</location>
        <topology evidence="1">Multi-pass membrane protein</topology>
    </subcellularLocation>
</comment>
<dbReference type="PANTHER" id="PTHR11690:SF253">
    <property type="entry name" value="PICKPOCKET 18-RELATED"/>
    <property type="match status" value="1"/>
</dbReference>
<sequence>MITTQKIIFRANQTKKSPEEVMAFLHFTGQLYDFDFQPDTVSKLLLFQNILDSLNIKIDDLAREMVTPCEDLLSSCLWRNMEVNCSTIFYQRLTYDGFCCVFNYVKFTQELTYEIDQKPVTTDAGVENGLFVAVNNNLQDYFYTTISAVGVIIHIFVPTDYPDKSSGGLTEILTHPNSENFVEIVPTTLTSVRDVADYSLEKRQCLFDHERYTSFGTTYSQSDCNIECRTMSIYAMCQCIPFLIPLSNSSNVCTLADVACLNRYKEKWTSLFPDDLEPGPYLQKERQDSLRCDNKCYSSCAETVYEAHANSFPILNKTDNNVTRIFVYYSGRFSKLYLQDVVYYWFEVLSNFGGIFGIFVGWSLIFIIQLSAYYTRKILEKVLKT</sequence>
<organism evidence="14 15">
    <name type="scientific">Tribolium castaneum</name>
    <name type="common">Red flour beetle</name>
    <dbReference type="NCBI Taxonomy" id="7070"/>
    <lineage>
        <taxon>Eukaryota</taxon>
        <taxon>Metazoa</taxon>
        <taxon>Ecdysozoa</taxon>
        <taxon>Arthropoda</taxon>
        <taxon>Hexapoda</taxon>
        <taxon>Insecta</taxon>
        <taxon>Pterygota</taxon>
        <taxon>Neoptera</taxon>
        <taxon>Endopterygota</taxon>
        <taxon>Coleoptera</taxon>
        <taxon>Polyphaga</taxon>
        <taxon>Cucujiformia</taxon>
        <taxon>Tenebrionidae</taxon>
        <taxon>Tenebrionidae incertae sedis</taxon>
        <taxon>Tribolium</taxon>
    </lineage>
</organism>
<evidence type="ECO:0000256" key="3">
    <source>
        <dbReference type="ARBA" id="ARBA00022448"/>
    </source>
</evidence>
<keyword evidence="15" id="KW-1185">Reference proteome</keyword>
<dbReference type="InParanoid" id="A0A139WGL3"/>
<evidence type="ECO:0000256" key="13">
    <source>
        <dbReference type="SAM" id="Phobius"/>
    </source>
</evidence>
<dbReference type="Gene3D" id="1.10.287.770">
    <property type="entry name" value="YojJ-like"/>
    <property type="match status" value="1"/>
</dbReference>
<evidence type="ECO:0000256" key="1">
    <source>
        <dbReference type="ARBA" id="ARBA00004141"/>
    </source>
</evidence>
<evidence type="ECO:0000256" key="5">
    <source>
        <dbReference type="ARBA" id="ARBA00022692"/>
    </source>
</evidence>
<evidence type="ECO:0000313" key="15">
    <source>
        <dbReference type="Proteomes" id="UP000007266"/>
    </source>
</evidence>
<dbReference type="GO" id="GO:0005886">
    <property type="term" value="C:plasma membrane"/>
    <property type="evidence" value="ECO:0000318"/>
    <property type="project" value="GO_Central"/>
</dbReference>
<dbReference type="Proteomes" id="UP000007266">
    <property type="component" value="Linkage group 6"/>
</dbReference>
<dbReference type="Gene3D" id="2.60.470.10">
    <property type="entry name" value="Acid-sensing ion channels like domains"/>
    <property type="match status" value="1"/>
</dbReference>
<keyword evidence="6 13" id="KW-1133">Transmembrane helix</keyword>
<evidence type="ECO:0000256" key="7">
    <source>
        <dbReference type="ARBA" id="ARBA00023053"/>
    </source>
</evidence>
<feature type="transmembrane region" description="Helical" evidence="13">
    <location>
        <begin position="342"/>
        <end position="368"/>
    </location>
</feature>
<evidence type="ECO:0000256" key="10">
    <source>
        <dbReference type="ARBA" id="ARBA00023201"/>
    </source>
</evidence>
<keyword evidence="10 12" id="KW-0739">Sodium transport</keyword>
<dbReference type="InterPro" id="IPR001873">
    <property type="entry name" value="ENaC"/>
</dbReference>
<reference evidence="14 15" key="1">
    <citation type="journal article" date="2008" name="Nature">
        <title>The genome of the model beetle and pest Tribolium castaneum.</title>
        <authorList>
            <consortium name="Tribolium Genome Sequencing Consortium"/>
            <person name="Richards S."/>
            <person name="Gibbs R.A."/>
            <person name="Weinstock G.M."/>
            <person name="Brown S.J."/>
            <person name="Denell R."/>
            <person name="Beeman R.W."/>
            <person name="Gibbs R."/>
            <person name="Beeman R.W."/>
            <person name="Brown S.J."/>
            <person name="Bucher G."/>
            <person name="Friedrich M."/>
            <person name="Grimmelikhuijzen C.J."/>
            <person name="Klingler M."/>
            <person name="Lorenzen M."/>
            <person name="Richards S."/>
            <person name="Roth S."/>
            <person name="Schroder R."/>
            <person name="Tautz D."/>
            <person name="Zdobnov E.M."/>
            <person name="Muzny D."/>
            <person name="Gibbs R.A."/>
            <person name="Weinstock G.M."/>
            <person name="Attaway T."/>
            <person name="Bell S."/>
            <person name="Buhay C.J."/>
            <person name="Chandrabose M.N."/>
            <person name="Chavez D."/>
            <person name="Clerk-Blankenburg K.P."/>
            <person name="Cree A."/>
            <person name="Dao M."/>
            <person name="Davis C."/>
            <person name="Chacko J."/>
            <person name="Dinh H."/>
            <person name="Dugan-Rocha S."/>
            <person name="Fowler G."/>
            <person name="Garner T.T."/>
            <person name="Garnes J."/>
            <person name="Gnirke A."/>
            <person name="Hawes A."/>
            <person name="Hernandez J."/>
            <person name="Hines S."/>
            <person name="Holder M."/>
            <person name="Hume J."/>
            <person name="Jhangiani S.N."/>
            <person name="Joshi V."/>
            <person name="Khan Z.M."/>
            <person name="Jackson L."/>
            <person name="Kovar C."/>
            <person name="Kowis A."/>
            <person name="Lee S."/>
            <person name="Lewis L.R."/>
            <person name="Margolis J."/>
            <person name="Morgan M."/>
            <person name="Nazareth L.V."/>
            <person name="Nguyen N."/>
            <person name="Okwuonu G."/>
            <person name="Parker D."/>
            <person name="Richards S."/>
            <person name="Ruiz S.J."/>
            <person name="Santibanez J."/>
            <person name="Savard J."/>
            <person name="Scherer S.E."/>
            <person name="Schneider B."/>
            <person name="Sodergren E."/>
            <person name="Tautz D."/>
            <person name="Vattahil S."/>
            <person name="Villasana D."/>
            <person name="White C.S."/>
            <person name="Wright R."/>
            <person name="Park Y."/>
            <person name="Beeman R.W."/>
            <person name="Lord J."/>
            <person name="Oppert B."/>
            <person name="Lorenzen M."/>
            <person name="Brown S."/>
            <person name="Wang L."/>
            <person name="Savard J."/>
            <person name="Tautz D."/>
            <person name="Richards S."/>
            <person name="Weinstock G."/>
            <person name="Gibbs R.A."/>
            <person name="Liu Y."/>
            <person name="Worley K."/>
            <person name="Weinstock G."/>
            <person name="Elsik C.G."/>
            <person name="Reese J.T."/>
            <person name="Elhaik E."/>
            <person name="Landan G."/>
            <person name="Graur D."/>
            <person name="Arensburger P."/>
            <person name="Atkinson P."/>
            <person name="Beeman R.W."/>
            <person name="Beidler J."/>
            <person name="Brown S.J."/>
            <person name="Demuth J.P."/>
            <person name="Drury D.W."/>
            <person name="Du Y.Z."/>
            <person name="Fujiwara H."/>
            <person name="Lorenzen M."/>
            <person name="Maselli V."/>
            <person name="Osanai M."/>
            <person name="Park Y."/>
            <person name="Robertson H.M."/>
            <person name="Tu Z."/>
            <person name="Wang J.J."/>
            <person name="Wang S."/>
            <person name="Richards S."/>
            <person name="Song H."/>
            <person name="Zhang L."/>
            <person name="Sodergren E."/>
            <person name="Werner D."/>
            <person name="Stanke M."/>
            <person name="Morgenstern B."/>
            <person name="Solovyev V."/>
            <person name="Kosarev P."/>
            <person name="Brown G."/>
            <person name="Chen H.C."/>
            <person name="Ermolaeva O."/>
            <person name="Hlavina W."/>
            <person name="Kapustin Y."/>
            <person name="Kiryutin B."/>
            <person name="Kitts P."/>
            <person name="Maglott D."/>
            <person name="Pruitt K."/>
            <person name="Sapojnikov V."/>
            <person name="Souvorov A."/>
            <person name="Mackey A.J."/>
            <person name="Waterhouse R.M."/>
            <person name="Wyder S."/>
            <person name="Zdobnov E.M."/>
            <person name="Zdobnov E.M."/>
            <person name="Wyder S."/>
            <person name="Kriventseva E.V."/>
            <person name="Kadowaki T."/>
            <person name="Bork P."/>
            <person name="Aranda M."/>
            <person name="Bao R."/>
            <person name="Beermann A."/>
            <person name="Berns N."/>
            <person name="Bolognesi R."/>
            <person name="Bonneton F."/>
            <person name="Bopp D."/>
            <person name="Brown S.J."/>
            <person name="Bucher G."/>
            <person name="Butts T."/>
            <person name="Chaumot A."/>
            <person name="Denell R.E."/>
            <person name="Ferrier D.E."/>
            <person name="Friedrich M."/>
            <person name="Gordon C.M."/>
            <person name="Jindra M."/>
            <person name="Klingler M."/>
            <person name="Lan Q."/>
            <person name="Lattorff H.M."/>
            <person name="Laudet V."/>
            <person name="von Levetsow C."/>
            <person name="Liu Z."/>
            <person name="Lutz R."/>
            <person name="Lynch J.A."/>
            <person name="da Fonseca R.N."/>
            <person name="Posnien N."/>
            <person name="Reuter R."/>
            <person name="Roth S."/>
            <person name="Savard J."/>
            <person name="Schinko J.B."/>
            <person name="Schmitt C."/>
            <person name="Schoppmeier M."/>
            <person name="Schroder R."/>
            <person name="Shippy T.D."/>
            <person name="Simonnet F."/>
            <person name="Marques-Souza H."/>
            <person name="Tautz D."/>
            <person name="Tomoyasu Y."/>
            <person name="Trauner J."/>
            <person name="Van der Zee M."/>
            <person name="Vervoort M."/>
            <person name="Wittkopp N."/>
            <person name="Wimmer E.A."/>
            <person name="Yang X."/>
            <person name="Jones A.K."/>
            <person name="Sattelle D.B."/>
            <person name="Ebert P.R."/>
            <person name="Nelson D."/>
            <person name="Scott J.G."/>
            <person name="Beeman R.W."/>
            <person name="Muthukrishnan S."/>
            <person name="Kramer K.J."/>
            <person name="Arakane Y."/>
            <person name="Beeman R.W."/>
            <person name="Zhu Q."/>
            <person name="Hogenkamp D."/>
            <person name="Dixit R."/>
            <person name="Oppert B."/>
            <person name="Jiang H."/>
            <person name="Zou Z."/>
            <person name="Marshall J."/>
            <person name="Elpidina E."/>
            <person name="Vinokurov K."/>
            <person name="Oppert C."/>
            <person name="Zou Z."/>
            <person name="Evans J."/>
            <person name="Lu Z."/>
            <person name="Zhao P."/>
            <person name="Sumathipala N."/>
            <person name="Altincicek B."/>
            <person name="Vilcinskas A."/>
            <person name="Williams M."/>
            <person name="Hultmark D."/>
            <person name="Hetru C."/>
            <person name="Jiang H."/>
            <person name="Grimmelikhuijzen C.J."/>
            <person name="Hauser F."/>
            <person name="Cazzamali G."/>
            <person name="Williamson M."/>
            <person name="Park Y."/>
            <person name="Li B."/>
            <person name="Tanaka Y."/>
            <person name="Predel R."/>
            <person name="Neupert S."/>
            <person name="Schachtner J."/>
            <person name="Verleyen P."/>
            <person name="Raible F."/>
            <person name="Bork P."/>
            <person name="Friedrich M."/>
            <person name="Walden K.K."/>
            <person name="Robertson H.M."/>
            <person name="Angeli S."/>
            <person name="Foret S."/>
            <person name="Bucher G."/>
            <person name="Schuetz S."/>
            <person name="Maleszka R."/>
            <person name="Wimmer E.A."/>
            <person name="Beeman R.W."/>
            <person name="Lorenzen M."/>
            <person name="Tomoyasu Y."/>
            <person name="Miller S.C."/>
            <person name="Grossmann D."/>
            <person name="Bucher G."/>
        </authorList>
    </citation>
    <scope>NUCLEOTIDE SEQUENCE [LARGE SCALE GENOMIC DNA]</scope>
    <source>
        <strain evidence="14 15">Georgia GA2</strain>
    </source>
</reference>
<evidence type="ECO:0000256" key="6">
    <source>
        <dbReference type="ARBA" id="ARBA00022989"/>
    </source>
</evidence>
<dbReference type="EMBL" id="KQ971345">
    <property type="protein sequence ID" value="KYB27034.1"/>
    <property type="molecule type" value="Genomic_DNA"/>
</dbReference>
<evidence type="ECO:0000256" key="4">
    <source>
        <dbReference type="ARBA" id="ARBA00022461"/>
    </source>
</evidence>
<evidence type="ECO:0000256" key="8">
    <source>
        <dbReference type="ARBA" id="ARBA00023065"/>
    </source>
</evidence>
<protein>
    <submittedName>
        <fullName evidence="14">Pickpocket protein 19-like protein</fullName>
    </submittedName>
</protein>
<evidence type="ECO:0000256" key="9">
    <source>
        <dbReference type="ARBA" id="ARBA00023136"/>
    </source>
</evidence>
<keyword evidence="4 12" id="KW-0894">Sodium channel</keyword>
<dbReference type="AlphaFoldDB" id="A0A139WGL3"/>
<evidence type="ECO:0000313" key="14">
    <source>
        <dbReference type="EMBL" id="KYB27034.1"/>
    </source>
</evidence>
<reference evidence="14 15" key="2">
    <citation type="journal article" date="2010" name="Nucleic Acids Res.">
        <title>BeetleBase in 2010: revisions to provide comprehensive genomic information for Tribolium castaneum.</title>
        <authorList>
            <person name="Kim H.S."/>
            <person name="Murphy T."/>
            <person name="Xia J."/>
            <person name="Caragea D."/>
            <person name="Park Y."/>
            <person name="Beeman R.W."/>
            <person name="Lorenzen M.D."/>
            <person name="Butcher S."/>
            <person name="Manak J.R."/>
            <person name="Brown S.J."/>
        </authorList>
    </citation>
    <scope>GENOME REANNOTATION</scope>
    <source>
        <strain evidence="14 15">Georgia GA2</strain>
    </source>
</reference>
<keyword evidence="7" id="KW-0915">Sodium</keyword>
<dbReference type="OMA" id="PANHIAD"/>
<accession>A0A139WGL3</accession>
<evidence type="ECO:0000256" key="2">
    <source>
        <dbReference type="ARBA" id="ARBA00007193"/>
    </source>
</evidence>
<keyword evidence="8 12" id="KW-0406">Ion transport</keyword>
<comment type="similarity">
    <text evidence="2 12">Belongs to the amiloride-sensitive sodium channel (TC 1.A.6) family.</text>
</comment>
<dbReference type="PANTHER" id="PTHR11690">
    <property type="entry name" value="AMILORIDE-SENSITIVE SODIUM CHANNEL-RELATED"/>
    <property type="match status" value="1"/>
</dbReference>
<keyword evidence="5 12" id="KW-0812">Transmembrane</keyword>
<evidence type="ECO:0000256" key="12">
    <source>
        <dbReference type="RuleBase" id="RU000679"/>
    </source>
</evidence>
<keyword evidence="3 12" id="KW-0813">Transport</keyword>
<dbReference type="GO" id="GO:0035725">
    <property type="term" value="P:sodium ion transmembrane transport"/>
    <property type="evidence" value="ECO:0000318"/>
    <property type="project" value="GO_Central"/>
</dbReference>
<proteinExistence type="inferred from homology"/>